<accession>A0ABW2CV21</accession>
<evidence type="ECO:0000313" key="4">
    <source>
        <dbReference type="Proteomes" id="UP001596380"/>
    </source>
</evidence>
<keyword evidence="2" id="KW-1133">Transmembrane helix</keyword>
<protein>
    <submittedName>
        <fullName evidence="3">ABC transporter permease</fullName>
    </submittedName>
</protein>
<keyword evidence="2" id="KW-0812">Transmembrane</keyword>
<feature type="transmembrane region" description="Helical" evidence="2">
    <location>
        <begin position="147"/>
        <end position="168"/>
    </location>
</feature>
<feature type="transmembrane region" description="Helical" evidence="2">
    <location>
        <begin position="62"/>
        <end position="84"/>
    </location>
</feature>
<evidence type="ECO:0000256" key="2">
    <source>
        <dbReference type="SAM" id="Phobius"/>
    </source>
</evidence>
<feature type="transmembrane region" description="Helical" evidence="2">
    <location>
        <begin position="220"/>
        <end position="239"/>
    </location>
</feature>
<feature type="transmembrane region" description="Helical" evidence="2">
    <location>
        <begin position="104"/>
        <end position="126"/>
    </location>
</feature>
<dbReference type="Proteomes" id="UP001596380">
    <property type="component" value="Unassembled WGS sequence"/>
</dbReference>
<name>A0ABW2CV21_9ACTN</name>
<evidence type="ECO:0000313" key="3">
    <source>
        <dbReference type="EMBL" id="MFC6884468.1"/>
    </source>
</evidence>
<comment type="caution">
    <text evidence="3">The sequence shown here is derived from an EMBL/GenBank/DDBJ whole genome shotgun (WGS) entry which is preliminary data.</text>
</comment>
<feature type="transmembrane region" description="Helical" evidence="2">
    <location>
        <begin position="267"/>
        <end position="289"/>
    </location>
</feature>
<feature type="transmembrane region" description="Helical" evidence="2">
    <location>
        <begin position="188"/>
        <end position="213"/>
    </location>
</feature>
<keyword evidence="4" id="KW-1185">Reference proteome</keyword>
<dbReference type="EMBL" id="JBHSXS010000027">
    <property type="protein sequence ID" value="MFC6884468.1"/>
    <property type="molecule type" value="Genomic_DNA"/>
</dbReference>
<keyword evidence="2" id="KW-0472">Membrane</keyword>
<evidence type="ECO:0000256" key="1">
    <source>
        <dbReference type="SAM" id="MobiDB-lite"/>
    </source>
</evidence>
<organism evidence="3 4">
    <name type="scientific">Actinomadura yumaensis</name>
    <dbReference type="NCBI Taxonomy" id="111807"/>
    <lineage>
        <taxon>Bacteria</taxon>
        <taxon>Bacillati</taxon>
        <taxon>Actinomycetota</taxon>
        <taxon>Actinomycetes</taxon>
        <taxon>Streptosporangiales</taxon>
        <taxon>Thermomonosporaceae</taxon>
        <taxon>Actinomadura</taxon>
    </lineage>
</organism>
<gene>
    <name evidence="3" type="ORF">ACFQKB_32240</name>
</gene>
<feature type="region of interest" description="Disordered" evidence="1">
    <location>
        <begin position="1"/>
        <end position="33"/>
    </location>
</feature>
<proteinExistence type="predicted"/>
<feature type="compositionally biased region" description="Low complexity" evidence="1">
    <location>
        <begin position="10"/>
        <end position="19"/>
    </location>
</feature>
<reference evidence="4" key="1">
    <citation type="journal article" date="2019" name="Int. J. Syst. Evol. Microbiol.">
        <title>The Global Catalogue of Microorganisms (GCM) 10K type strain sequencing project: providing services to taxonomists for standard genome sequencing and annotation.</title>
        <authorList>
            <consortium name="The Broad Institute Genomics Platform"/>
            <consortium name="The Broad Institute Genome Sequencing Center for Infectious Disease"/>
            <person name="Wu L."/>
            <person name="Ma J."/>
        </authorList>
    </citation>
    <scope>NUCLEOTIDE SEQUENCE [LARGE SCALE GENOMIC DNA]</scope>
    <source>
        <strain evidence="4">JCM 3369</strain>
    </source>
</reference>
<feature type="compositionally biased region" description="Gly residues" evidence="1">
    <location>
        <begin position="22"/>
        <end position="33"/>
    </location>
</feature>
<sequence length="294" mass="29989">MTMANGMATGGTPTTAAPPAGGPAGDGDGGGSASGLGRVVDARMRGAVAAEWTKLWSVRSTWWGLVAAFGLMGVMSMMLASSVVSNNTNDLANDDQGVASVSGVAVNAMDMVQFVVLALAMLMITGEYSTGSVRSTLQCTPSRARMLLSKAVVVVAVMFPAGTLMGLLGTAVAAPTLGEWGRFSAGDAVWHVTGCGVYLALISVFVVGIGTLLRSTAATLTTAFLSLMVLPIMLGSASVTPLRRISDSLPSSAGRHYMNDDAHPYPALAGLAILLAWTAAGLLAGHTVLRKRDA</sequence>
<dbReference type="RefSeq" id="WP_378063813.1">
    <property type="nucleotide sequence ID" value="NZ_JBHSXS010000027.1"/>
</dbReference>